<evidence type="ECO:0000256" key="6">
    <source>
        <dbReference type="ARBA" id="ARBA00022741"/>
    </source>
</evidence>
<dbReference type="GO" id="GO:0016887">
    <property type="term" value="F:ATP hydrolysis activity"/>
    <property type="evidence" value="ECO:0007669"/>
    <property type="project" value="InterPro"/>
</dbReference>
<reference evidence="12 13" key="1">
    <citation type="submission" date="2013-12" db="EMBL/GenBank/DDBJ databases">
        <authorList>
            <person name="Cubeta M."/>
            <person name="Pakala S."/>
            <person name="Fedorova N."/>
            <person name="Thomas E."/>
            <person name="Dean R."/>
            <person name="Jabaji S."/>
            <person name="Neate S."/>
            <person name="Toda T."/>
            <person name="Tavantzis S."/>
            <person name="Vilgalys R."/>
            <person name="Bharathan N."/>
            <person name="Pakala S."/>
            <person name="Losada L.S."/>
            <person name="Zafar N."/>
            <person name="Nierman W."/>
        </authorList>
    </citation>
    <scope>NUCLEOTIDE SEQUENCE [LARGE SCALE GENOMIC DNA]</scope>
    <source>
        <strain evidence="12 13">123E</strain>
    </source>
</reference>
<feature type="domain" description="BRCT" evidence="11">
    <location>
        <begin position="849"/>
        <end position="930"/>
    </location>
</feature>
<dbReference type="InterPro" id="IPR001357">
    <property type="entry name" value="BRCT_dom"/>
</dbReference>
<dbReference type="SUPFAM" id="SSF109604">
    <property type="entry name" value="HD-domain/PDEase-like"/>
    <property type="match status" value="1"/>
</dbReference>
<feature type="domain" description="BRCT" evidence="11">
    <location>
        <begin position="659"/>
        <end position="738"/>
    </location>
</feature>
<dbReference type="EMBL" id="AZST01000081">
    <property type="protein sequence ID" value="KEP52910.1"/>
    <property type="molecule type" value="Genomic_DNA"/>
</dbReference>
<dbReference type="Gene3D" id="3.40.50.10190">
    <property type="entry name" value="BRCT domain"/>
    <property type="match status" value="2"/>
</dbReference>
<dbReference type="OrthoDB" id="446168at2759"/>
<dbReference type="SMART" id="SM00382">
    <property type="entry name" value="AAA"/>
    <property type="match status" value="1"/>
</dbReference>
<accession>A0A074S5P0</accession>
<dbReference type="HOGENOM" id="CLU_244772_0_0_1"/>
<proteinExistence type="inferred from homology"/>
<evidence type="ECO:0000313" key="13">
    <source>
        <dbReference type="Proteomes" id="UP000027456"/>
    </source>
</evidence>
<dbReference type="SUPFAM" id="SSF52540">
    <property type="entry name" value="P-loop containing nucleoside triphosphate hydrolases"/>
    <property type="match status" value="1"/>
</dbReference>
<evidence type="ECO:0000256" key="9">
    <source>
        <dbReference type="ARBA" id="ARBA00023242"/>
    </source>
</evidence>
<feature type="region of interest" description="Disordered" evidence="10">
    <location>
        <begin position="463"/>
        <end position="541"/>
    </location>
</feature>
<dbReference type="STRING" id="1423351.A0A074S5P0"/>
<dbReference type="SUPFAM" id="SSF52113">
    <property type="entry name" value="BRCT domain"/>
    <property type="match status" value="2"/>
</dbReference>
<dbReference type="Gene3D" id="1.20.272.10">
    <property type="match status" value="1"/>
</dbReference>
<dbReference type="InterPro" id="IPR003959">
    <property type="entry name" value="ATPase_AAA_core"/>
</dbReference>
<evidence type="ECO:0000256" key="1">
    <source>
        <dbReference type="ARBA" id="ARBA00004123"/>
    </source>
</evidence>
<dbReference type="Pfam" id="PF08519">
    <property type="entry name" value="RFC1"/>
    <property type="match status" value="1"/>
</dbReference>
<organism evidence="12 13">
    <name type="scientific">Rhizoctonia solani 123E</name>
    <dbReference type="NCBI Taxonomy" id="1423351"/>
    <lineage>
        <taxon>Eukaryota</taxon>
        <taxon>Fungi</taxon>
        <taxon>Dikarya</taxon>
        <taxon>Basidiomycota</taxon>
        <taxon>Agaricomycotina</taxon>
        <taxon>Agaricomycetes</taxon>
        <taxon>Cantharellales</taxon>
        <taxon>Ceratobasidiaceae</taxon>
        <taxon>Rhizoctonia</taxon>
    </lineage>
</organism>
<dbReference type="FunFam" id="3.40.50.300:FF:000395">
    <property type="entry name" value="Replication factor C subunit 1"/>
    <property type="match status" value="1"/>
</dbReference>
<comment type="subcellular location">
    <subcellularLocation>
        <location evidence="1">Nucleus</location>
    </subcellularLocation>
</comment>
<comment type="similarity">
    <text evidence="2">Belongs to the activator 1 large subunit family.</text>
</comment>
<evidence type="ECO:0000256" key="7">
    <source>
        <dbReference type="ARBA" id="ARBA00022840"/>
    </source>
</evidence>
<dbReference type="InterPro" id="IPR045509">
    <property type="entry name" value="HD_assoc_2"/>
</dbReference>
<dbReference type="Pfam" id="PF00004">
    <property type="entry name" value="AAA"/>
    <property type="match status" value="1"/>
</dbReference>
<dbReference type="Gene3D" id="3.30.70.2760">
    <property type="match status" value="1"/>
</dbReference>
<dbReference type="InterPro" id="IPR003607">
    <property type="entry name" value="HD/PDEase_dom"/>
</dbReference>
<keyword evidence="8" id="KW-0238">DNA-binding</keyword>
<dbReference type="InterPro" id="IPR008921">
    <property type="entry name" value="DNA_pol3_clamp-load_cplx_C"/>
</dbReference>
<dbReference type="FunFam" id="1.10.8.60:FF:000021">
    <property type="entry name" value="Replication factor C subunit 1"/>
    <property type="match status" value="1"/>
</dbReference>
<feature type="compositionally biased region" description="Polar residues" evidence="10">
    <location>
        <begin position="496"/>
        <end position="528"/>
    </location>
</feature>
<dbReference type="Pfam" id="PF00533">
    <property type="entry name" value="BRCT"/>
    <property type="match status" value="2"/>
</dbReference>
<dbReference type="InterPro" id="IPR047854">
    <property type="entry name" value="RFC_lid"/>
</dbReference>
<feature type="region of interest" description="Disordered" evidence="10">
    <location>
        <begin position="553"/>
        <end position="631"/>
    </location>
</feature>
<dbReference type="GO" id="GO:0003689">
    <property type="term" value="F:DNA clamp loader activity"/>
    <property type="evidence" value="ECO:0007669"/>
    <property type="project" value="InterPro"/>
</dbReference>
<feature type="region of interest" description="Disordered" evidence="10">
    <location>
        <begin position="1528"/>
        <end position="1589"/>
    </location>
</feature>
<dbReference type="Gene3D" id="3.40.50.300">
    <property type="entry name" value="P-loop containing nucleotide triphosphate hydrolases"/>
    <property type="match status" value="1"/>
</dbReference>
<dbReference type="Gene3D" id="1.10.3210.10">
    <property type="entry name" value="Hypothetical protein af1432"/>
    <property type="match status" value="1"/>
</dbReference>
<dbReference type="CDD" id="cd00009">
    <property type="entry name" value="AAA"/>
    <property type="match status" value="1"/>
</dbReference>
<keyword evidence="13" id="KW-1185">Reference proteome</keyword>
<dbReference type="GO" id="GO:0005663">
    <property type="term" value="C:DNA replication factor C complex"/>
    <property type="evidence" value="ECO:0007669"/>
    <property type="project" value="InterPro"/>
</dbReference>
<dbReference type="GO" id="GO:0003677">
    <property type="term" value="F:DNA binding"/>
    <property type="evidence" value="ECO:0007669"/>
    <property type="project" value="UniProtKB-KW"/>
</dbReference>
<dbReference type="Proteomes" id="UP000027456">
    <property type="component" value="Unassembled WGS sequence"/>
</dbReference>
<evidence type="ECO:0000256" key="5">
    <source>
        <dbReference type="ARBA" id="ARBA00022705"/>
    </source>
</evidence>
<keyword evidence="4" id="KW-0597">Phosphoprotein</keyword>
<dbReference type="Pfam" id="PF19276">
    <property type="entry name" value="HD_assoc_2"/>
    <property type="match status" value="1"/>
</dbReference>
<evidence type="ECO:0000256" key="10">
    <source>
        <dbReference type="SAM" id="MobiDB-lite"/>
    </source>
</evidence>
<feature type="compositionally biased region" description="Basic and acidic residues" evidence="10">
    <location>
        <begin position="1559"/>
        <end position="1574"/>
    </location>
</feature>
<keyword evidence="9" id="KW-0539">Nucleus</keyword>
<feature type="region of interest" description="Disordered" evidence="10">
    <location>
        <begin position="1"/>
        <end position="22"/>
    </location>
</feature>
<dbReference type="Gene3D" id="1.10.8.60">
    <property type="match status" value="1"/>
</dbReference>
<feature type="compositionally biased region" description="Acidic residues" evidence="10">
    <location>
        <begin position="1540"/>
        <end position="1551"/>
    </location>
</feature>
<dbReference type="GO" id="GO:0005524">
    <property type="term" value="F:ATP binding"/>
    <property type="evidence" value="ECO:0007669"/>
    <property type="project" value="UniProtKB-KW"/>
</dbReference>
<evidence type="ECO:0000259" key="11">
    <source>
        <dbReference type="PROSITE" id="PS50172"/>
    </source>
</evidence>
<dbReference type="Pfam" id="PF01966">
    <property type="entry name" value="HD"/>
    <property type="match status" value="1"/>
</dbReference>
<dbReference type="CDD" id="cd18140">
    <property type="entry name" value="HLD_clamp_RFC"/>
    <property type="match status" value="1"/>
</dbReference>
<evidence type="ECO:0000256" key="3">
    <source>
        <dbReference type="ARBA" id="ARBA00020401"/>
    </source>
</evidence>
<dbReference type="SUPFAM" id="SSF48019">
    <property type="entry name" value="post-AAA+ oligomerization domain-like"/>
    <property type="match status" value="1"/>
</dbReference>
<dbReference type="InterPro" id="IPR006674">
    <property type="entry name" value="HD_domain"/>
</dbReference>
<dbReference type="FunFam" id="3.40.50.10190:FF:000001">
    <property type="entry name" value="Replication factor C subunit 1"/>
    <property type="match status" value="1"/>
</dbReference>
<evidence type="ECO:0000256" key="2">
    <source>
        <dbReference type="ARBA" id="ARBA00006116"/>
    </source>
</evidence>
<protein>
    <recommendedName>
        <fullName evidence="3">Replication factor C subunit 1</fullName>
    </recommendedName>
</protein>
<name>A0A074S5P0_9AGAM</name>
<dbReference type="PROSITE" id="PS50172">
    <property type="entry name" value="BRCT"/>
    <property type="match status" value="2"/>
</dbReference>
<evidence type="ECO:0000313" key="12">
    <source>
        <dbReference type="EMBL" id="KEP52910.1"/>
    </source>
</evidence>
<dbReference type="FunFam" id="1.20.272.10:FF:000005">
    <property type="entry name" value="Replication factor C subunit 1"/>
    <property type="match status" value="1"/>
</dbReference>
<dbReference type="PANTHER" id="PTHR23389">
    <property type="entry name" value="CHROMOSOME TRANSMISSION FIDELITY FACTOR 18"/>
    <property type="match status" value="1"/>
</dbReference>
<dbReference type="InterPro" id="IPR036420">
    <property type="entry name" value="BRCT_dom_sf"/>
</dbReference>
<keyword evidence="6" id="KW-0547">Nucleotide-binding</keyword>
<dbReference type="GO" id="GO:0005634">
    <property type="term" value="C:nucleus"/>
    <property type="evidence" value="ECO:0007669"/>
    <property type="project" value="UniProtKB-SubCell"/>
</dbReference>
<feature type="compositionally biased region" description="Basic and acidic residues" evidence="10">
    <location>
        <begin position="933"/>
        <end position="970"/>
    </location>
</feature>
<evidence type="ECO:0000256" key="8">
    <source>
        <dbReference type="ARBA" id="ARBA00023125"/>
    </source>
</evidence>
<feature type="compositionally biased region" description="Basic residues" evidence="10">
    <location>
        <begin position="781"/>
        <end position="793"/>
    </location>
</feature>
<dbReference type="PANTHER" id="PTHR23389:SF6">
    <property type="entry name" value="REPLICATION FACTOR C SUBUNIT 1"/>
    <property type="match status" value="1"/>
</dbReference>
<dbReference type="CDD" id="cd00077">
    <property type="entry name" value="HDc"/>
    <property type="match status" value="1"/>
</dbReference>
<keyword evidence="5" id="KW-0235">DNA replication</keyword>
<evidence type="ECO:0000256" key="4">
    <source>
        <dbReference type="ARBA" id="ARBA00022553"/>
    </source>
</evidence>
<comment type="caution">
    <text evidence="12">The sequence shown here is derived from an EMBL/GenBank/DDBJ whole genome shotgun (WGS) entry which is preliminary data.</text>
</comment>
<keyword evidence="7" id="KW-0067">ATP-binding</keyword>
<dbReference type="SMART" id="SM00292">
    <property type="entry name" value="BRCT"/>
    <property type="match status" value="2"/>
</dbReference>
<feature type="region of interest" description="Disordered" evidence="10">
    <location>
        <begin position="933"/>
        <end position="986"/>
    </location>
</feature>
<dbReference type="InterPro" id="IPR003593">
    <property type="entry name" value="AAA+_ATPase"/>
</dbReference>
<dbReference type="GO" id="GO:0006271">
    <property type="term" value="P:DNA strand elongation involved in DNA replication"/>
    <property type="evidence" value="ECO:0007669"/>
    <property type="project" value="UniProtKB-ARBA"/>
</dbReference>
<feature type="region of interest" description="Disordered" evidence="10">
    <location>
        <begin position="742"/>
        <end position="825"/>
    </location>
</feature>
<feature type="compositionally biased region" description="Low complexity" evidence="10">
    <location>
        <begin position="589"/>
        <end position="615"/>
    </location>
</feature>
<dbReference type="Pfam" id="PF25361">
    <property type="entry name" value="AAA_lid_RFC1"/>
    <property type="match status" value="1"/>
</dbReference>
<gene>
    <name evidence="12" type="ORF">V565_038030</name>
</gene>
<sequence>MAQYPSPLTEPDNELPSSQASTTLDGYPRVFKDPVHDYVELPAALSCIVDTPQFQRLRELKQLGSAYYVFPGAAHNRFEHCLGEFTFSRRMVEGLRNRQPELGIDDRDVKCVITAGLCHDLGHGPFSHVWDNKFIPAVSPGTKWTHEMGSEMMFDAICADYDVNLSMDEQNFIKDLIRGRPKLSIGRVPQEKPFLFEIVANNRNGIDVDKFDYIQRDTHAVGNKMNDVTSRLIRSARVINNEICYADKDWYMVSQLFESRFALHKMIYNHKSCKSIELMIIDALVLADPFMQLADKIHNAEEYLYLNDSVLLDIERSKAPELEKSREIIHRIRTRQLYKEVDMYMFAVEHRDTLKQLTPEKAAEVVKTIEMPEGADADLAAEDVAIDMTLIHLGMKDKRPVDLVKFYGKRNPNGKAAPENASHVFSQSSQELCLRIFTRNPDKFGIVQTACREVLKQLFSSERDGSLEAPSTPKMSPAKSLEGCPNSAARDDSRKSSQGRSVSTPFAHNPFTTVPPNYRETGSPQFQGALNGKRNRGGSGLDELAMASKDASHSNLRGFFGPQNGAKPAKKKTQILISDDEDDEPPTKSPSKPVSKPAPLNTSEPSRSPSPVRNRSIAKRKSKVLMSSDEEDNVRAAFKKAALSVPSKELDSVSETSSGQAKPLAGMAVVFTGDFEWERERLVDATTKNGGEVLKQPGSTMSFIVIGKNISQSKLQAIEKKKLKTKTEKEFMELIKPKPVRVVEKPTPVAKSPPKKTVASRNRKSSPAEEDDEDLAPKPALKTKKAAPVKKRASSPAATDDDVPAKPAAKKGGWNRPTGDNKFDEAMAAAKAAKASGPIALGSKEVPNGHPNALAGLTFVFTGELSSFSREEAQDLAKRFGGRVTGQASGKTSYVVVGEGAGPGKMKKVASLGVKTLDEDGFLNLIGTREGKLDAKAQEKQKQEEEKIKQAARDMERREREAAKDAKKAQDAGNTRPAPPPPTAQLWTTKYAPQNLKEICGNKALVDKLQLWLHEWQASAKAGFKKPGKNGMNTSRAVLLAGPPGIGKTTSAHLVAKAEGYTPIELNASDTRSKKLIEVSASTLSIRDMAKIAVKNSANINNTSLDGWMAGQDSSNVAGIEITDRTVLIMDEVDGMSAGDRGGVSALITLIKKTKVPIICIANDDKTPKLKSLVHSAFRLSFRKPEPQTVRSRILTIAFKEKMKVPANVIDQLIAGTQSDIRQVLNMLSTWKLSHDTMDFDEGKELVRLNEKYSIKSPFEVTNQILGPYTFSATSRHTLNDKIEMYFHDHSFVPLFIQENYLKTQPAKTSKLSGKDATLEQLRLMDRAASSISDGDLVDAMIHGTQQHWSLMPLHAVTSTVRPSSYLYGTGLGYGGPLAMSFPQYVAVLSKYTPSAHFTRWLGQNSKQGKLQRQLGDIQIRMRLKVSGNKAEIRQSYIPALLPRLVRPLIDEGTNGVPSVIEIMDEYYLSKDEWDAMLELGIGPNKPEELASKISTATKTAFTRKYNSTDHPIAFHKPQEFGRPSTKIAAESAPDHEDVLEVDDEPEEEEEKQPKGKGKASEIEKDKLIKESKPKGAKGAAKGRKSTKD</sequence>
<dbReference type="InterPro" id="IPR013725">
    <property type="entry name" value="DNA_replication_fac_RFC1_C"/>
</dbReference>
<dbReference type="InterPro" id="IPR027417">
    <property type="entry name" value="P-loop_NTPase"/>
</dbReference>